<keyword evidence="2" id="KW-0812">Transmembrane</keyword>
<reference evidence="3" key="2">
    <citation type="submission" date="2023-06" db="EMBL/GenBank/DDBJ databases">
        <authorList>
            <consortium name="Lawrence Berkeley National Laboratory"/>
            <person name="Haridas S."/>
            <person name="Hensen N."/>
            <person name="Bonometti L."/>
            <person name="Westerberg I."/>
            <person name="Brannstrom I.O."/>
            <person name="Guillou S."/>
            <person name="Cros-Aarteil S."/>
            <person name="Calhoun S."/>
            <person name="Kuo A."/>
            <person name="Mondo S."/>
            <person name="Pangilinan J."/>
            <person name="Riley R."/>
            <person name="Labutti K."/>
            <person name="Andreopoulos B."/>
            <person name="Lipzen A."/>
            <person name="Chen C."/>
            <person name="Yanf M."/>
            <person name="Daum C."/>
            <person name="Ng V."/>
            <person name="Clum A."/>
            <person name="Steindorff A."/>
            <person name="Ohm R."/>
            <person name="Martin F."/>
            <person name="Silar P."/>
            <person name="Natvig D."/>
            <person name="Lalanne C."/>
            <person name="Gautier V."/>
            <person name="Ament-Velasquez S.L."/>
            <person name="Kruys A."/>
            <person name="Hutchinson M.I."/>
            <person name="Powell A.J."/>
            <person name="Barry K."/>
            <person name="Miller A.N."/>
            <person name="Grigoriev I.V."/>
            <person name="Debuchy R."/>
            <person name="Gladieux P."/>
            <person name="Thoren M.H."/>
            <person name="Johannesson H."/>
        </authorList>
    </citation>
    <scope>NUCLEOTIDE SEQUENCE</scope>
    <source>
        <strain evidence="3">CBS 118394</strain>
    </source>
</reference>
<evidence type="ECO:0000256" key="1">
    <source>
        <dbReference type="SAM" id="MobiDB-lite"/>
    </source>
</evidence>
<keyword evidence="2" id="KW-0472">Membrane</keyword>
<keyword evidence="2" id="KW-1133">Transmembrane helix</keyword>
<evidence type="ECO:0000313" key="3">
    <source>
        <dbReference type="EMBL" id="KAK3313320.1"/>
    </source>
</evidence>
<feature type="region of interest" description="Disordered" evidence="1">
    <location>
        <begin position="185"/>
        <end position="204"/>
    </location>
</feature>
<dbReference type="InterPro" id="IPR053008">
    <property type="entry name" value="Phomopsin_biosynth_assoc"/>
</dbReference>
<protein>
    <submittedName>
        <fullName evidence="3">Uncharacterized protein</fullName>
    </submittedName>
</protein>
<dbReference type="PANTHER" id="PTHR35896">
    <property type="entry name" value="IG-LIKE DOMAIN-CONTAINING PROTEIN"/>
    <property type="match status" value="1"/>
</dbReference>
<reference evidence="3" key="1">
    <citation type="journal article" date="2023" name="Mol. Phylogenet. Evol.">
        <title>Genome-scale phylogeny and comparative genomics of the fungal order Sordariales.</title>
        <authorList>
            <person name="Hensen N."/>
            <person name="Bonometti L."/>
            <person name="Westerberg I."/>
            <person name="Brannstrom I.O."/>
            <person name="Guillou S."/>
            <person name="Cros-Aarteil S."/>
            <person name="Calhoun S."/>
            <person name="Haridas S."/>
            <person name="Kuo A."/>
            <person name="Mondo S."/>
            <person name="Pangilinan J."/>
            <person name="Riley R."/>
            <person name="LaButti K."/>
            <person name="Andreopoulos B."/>
            <person name="Lipzen A."/>
            <person name="Chen C."/>
            <person name="Yan M."/>
            <person name="Daum C."/>
            <person name="Ng V."/>
            <person name="Clum A."/>
            <person name="Steindorff A."/>
            <person name="Ohm R.A."/>
            <person name="Martin F."/>
            <person name="Silar P."/>
            <person name="Natvig D.O."/>
            <person name="Lalanne C."/>
            <person name="Gautier V."/>
            <person name="Ament-Velasquez S.L."/>
            <person name="Kruys A."/>
            <person name="Hutchinson M.I."/>
            <person name="Powell A.J."/>
            <person name="Barry K."/>
            <person name="Miller A.N."/>
            <person name="Grigoriev I.V."/>
            <person name="Debuchy R."/>
            <person name="Gladieux P."/>
            <person name="Hiltunen Thoren M."/>
            <person name="Johannesson H."/>
        </authorList>
    </citation>
    <scope>NUCLEOTIDE SEQUENCE</scope>
    <source>
        <strain evidence="3">CBS 118394</strain>
    </source>
</reference>
<feature type="region of interest" description="Disordered" evidence="1">
    <location>
        <begin position="68"/>
        <end position="90"/>
    </location>
</feature>
<dbReference type="Proteomes" id="UP001283341">
    <property type="component" value="Unassembled WGS sequence"/>
</dbReference>
<comment type="caution">
    <text evidence="3">The sequence shown here is derived from an EMBL/GenBank/DDBJ whole genome shotgun (WGS) entry which is preliminary data.</text>
</comment>
<feature type="region of interest" description="Disordered" evidence="1">
    <location>
        <begin position="1"/>
        <end position="28"/>
    </location>
</feature>
<evidence type="ECO:0000256" key="2">
    <source>
        <dbReference type="SAM" id="Phobius"/>
    </source>
</evidence>
<organism evidence="3 4">
    <name type="scientific">Apodospora peruviana</name>
    <dbReference type="NCBI Taxonomy" id="516989"/>
    <lineage>
        <taxon>Eukaryota</taxon>
        <taxon>Fungi</taxon>
        <taxon>Dikarya</taxon>
        <taxon>Ascomycota</taxon>
        <taxon>Pezizomycotina</taxon>
        <taxon>Sordariomycetes</taxon>
        <taxon>Sordariomycetidae</taxon>
        <taxon>Sordariales</taxon>
        <taxon>Lasiosphaeriaceae</taxon>
        <taxon>Apodospora</taxon>
    </lineage>
</organism>
<sequence>MTLPSYSKFFPEPAHDNNPPTEEGNVHDGNTKKASYCLSRKTINICVSIIIFTATAFLLLLTQLHTKNNDDGTRGNREECGSSPSEERPNLAGEFLSRKDWAFQGDPDRNQTSPRMPVHQVLAGEWENIYVPAAFHIYQCTYAWRKTWRAAMNGAVLDGYLGDGHHTNHCDDALRGINVSLGNWSGQDSADEESDKSELHGGEY</sequence>
<dbReference type="PANTHER" id="PTHR35896:SF3">
    <property type="entry name" value="MAJOR FACILITATOR SUPERFAMILY TRANSPORTER"/>
    <property type="match status" value="1"/>
</dbReference>
<dbReference type="EMBL" id="JAUEDM010000007">
    <property type="protein sequence ID" value="KAK3313320.1"/>
    <property type="molecule type" value="Genomic_DNA"/>
</dbReference>
<gene>
    <name evidence="3" type="ORF">B0H66DRAFT_606588</name>
</gene>
<feature type="compositionally biased region" description="Basic and acidic residues" evidence="1">
    <location>
        <begin position="68"/>
        <end position="89"/>
    </location>
</feature>
<accession>A0AAE0HUU9</accession>
<feature type="transmembrane region" description="Helical" evidence="2">
    <location>
        <begin position="42"/>
        <end position="61"/>
    </location>
</feature>
<dbReference type="AlphaFoldDB" id="A0AAE0HUU9"/>
<evidence type="ECO:0000313" key="4">
    <source>
        <dbReference type="Proteomes" id="UP001283341"/>
    </source>
</evidence>
<name>A0AAE0HUU9_9PEZI</name>
<proteinExistence type="predicted"/>
<keyword evidence="4" id="KW-1185">Reference proteome</keyword>